<evidence type="ECO:0000313" key="3">
    <source>
        <dbReference type="EMBL" id="KAK8846384.1"/>
    </source>
</evidence>
<dbReference type="SUPFAM" id="SSF81901">
    <property type="entry name" value="HCP-like"/>
    <property type="match status" value="2"/>
</dbReference>
<evidence type="ECO:0000256" key="1">
    <source>
        <dbReference type="PROSITE-ProRule" id="PRU00339"/>
    </source>
</evidence>
<dbReference type="Pfam" id="PF08238">
    <property type="entry name" value="Sel1"/>
    <property type="match status" value="6"/>
</dbReference>
<gene>
    <name evidence="3" type="ORF">M9Y10_020399</name>
</gene>
<sequence length="410" mass="47586">MQKANIDLKNELMQTQNQIKKRQKEKEALEKNILQLQKNNDELQKNVDEVKIINDTQKEQVKTKEKEILNLNNQIKDIKKQFQENNNQKQIIIDNNESKINSLQLIIDEMMKTNNKFQNQNKELNIKVQQLSNVQKENKKLKKKLNGNNFSIEQFNRGIRLFHNSNKLDQKTGISFIERSSENGNCNASYFLGILYELGNYYQKDIEKSKFYYQKSSKEGNSHGLSVIAGLCHTNPKQSFHYYLEASSLGNTYAMMRIGEYYLKGIGTEKNIQLGVENLIKSGELGNGRAYLELGNHFASIGDISQAFSYYQKSAKLKNSQAFMKIGEYYHNGTHVKKNFNMAIQYYERAASFNNIIALNKLGNIYFKGEDVEQDISKAKGYFQKSAQFGNAFAMEMLAQFNREDNFFYF</sequence>
<reference evidence="3 4" key="1">
    <citation type="submission" date="2024-04" db="EMBL/GenBank/DDBJ databases">
        <title>Tritrichomonas musculus Genome.</title>
        <authorList>
            <person name="Alves-Ferreira E."/>
            <person name="Grigg M."/>
            <person name="Lorenzi H."/>
            <person name="Galac M."/>
        </authorList>
    </citation>
    <scope>NUCLEOTIDE SEQUENCE [LARGE SCALE GENOMIC DNA]</scope>
    <source>
        <strain evidence="3 4">EAF2021</strain>
    </source>
</reference>
<dbReference type="PROSITE" id="PS50005">
    <property type="entry name" value="TPR"/>
    <property type="match status" value="1"/>
</dbReference>
<dbReference type="InterPro" id="IPR052945">
    <property type="entry name" value="Mitotic_Regulator"/>
</dbReference>
<dbReference type="InterPro" id="IPR006597">
    <property type="entry name" value="Sel1-like"/>
</dbReference>
<comment type="caution">
    <text evidence="3">The sequence shown here is derived from an EMBL/GenBank/DDBJ whole genome shotgun (WGS) entry which is preliminary data.</text>
</comment>
<proteinExistence type="predicted"/>
<name>A0ABR2HH86_9EUKA</name>
<keyword evidence="1" id="KW-0802">TPR repeat</keyword>
<keyword evidence="4" id="KW-1185">Reference proteome</keyword>
<evidence type="ECO:0000313" key="4">
    <source>
        <dbReference type="Proteomes" id="UP001470230"/>
    </source>
</evidence>
<dbReference type="Gene3D" id="1.25.40.10">
    <property type="entry name" value="Tetratricopeptide repeat domain"/>
    <property type="match status" value="2"/>
</dbReference>
<feature type="repeat" description="TPR" evidence="1">
    <location>
        <begin position="288"/>
        <end position="321"/>
    </location>
</feature>
<feature type="coiled-coil region" evidence="2">
    <location>
        <begin position="5"/>
        <end position="144"/>
    </location>
</feature>
<dbReference type="SMART" id="SM00671">
    <property type="entry name" value="SEL1"/>
    <property type="match status" value="6"/>
</dbReference>
<dbReference type="PANTHER" id="PTHR43628:SF1">
    <property type="entry name" value="CHITIN SYNTHASE REGULATORY FACTOR 2-RELATED"/>
    <property type="match status" value="1"/>
</dbReference>
<evidence type="ECO:0000256" key="2">
    <source>
        <dbReference type="SAM" id="Coils"/>
    </source>
</evidence>
<dbReference type="InterPro" id="IPR011990">
    <property type="entry name" value="TPR-like_helical_dom_sf"/>
</dbReference>
<accession>A0ABR2HH86</accession>
<organism evidence="3 4">
    <name type="scientific">Tritrichomonas musculus</name>
    <dbReference type="NCBI Taxonomy" id="1915356"/>
    <lineage>
        <taxon>Eukaryota</taxon>
        <taxon>Metamonada</taxon>
        <taxon>Parabasalia</taxon>
        <taxon>Tritrichomonadida</taxon>
        <taxon>Tritrichomonadidae</taxon>
        <taxon>Tritrichomonas</taxon>
    </lineage>
</organism>
<dbReference type="InterPro" id="IPR019734">
    <property type="entry name" value="TPR_rpt"/>
</dbReference>
<dbReference type="PANTHER" id="PTHR43628">
    <property type="entry name" value="ACTIVATOR OF C KINASE PROTEIN 1-RELATED"/>
    <property type="match status" value="1"/>
</dbReference>
<keyword evidence="2" id="KW-0175">Coiled coil</keyword>
<dbReference type="Proteomes" id="UP001470230">
    <property type="component" value="Unassembled WGS sequence"/>
</dbReference>
<dbReference type="EMBL" id="JAPFFF010000029">
    <property type="protein sequence ID" value="KAK8846384.1"/>
    <property type="molecule type" value="Genomic_DNA"/>
</dbReference>
<protein>
    <submittedName>
        <fullName evidence="3">Uncharacterized protein</fullName>
    </submittedName>
</protein>